<dbReference type="EMBL" id="JAGSOV010000051">
    <property type="protein sequence ID" value="MCO1658176.1"/>
    <property type="molecule type" value="Genomic_DNA"/>
</dbReference>
<protein>
    <recommendedName>
        <fullName evidence="4">ATP/GTP-binding protein</fullName>
    </recommendedName>
</protein>
<evidence type="ECO:0000313" key="3">
    <source>
        <dbReference type="Proteomes" id="UP001165283"/>
    </source>
</evidence>
<dbReference type="Proteomes" id="UP001165283">
    <property type="component" value="Unassembled WGS sequence"/>
</dbReference>
<evidence type="ECO:0000256" key="1">
    <source>
        <dbReference type="SAM" id="MobiDB-lite"/>
    </source>
</evidence>
<keyword evidence="3" id="KW-1185">Reference proteome</keyword>
<evidence type="ECO:0008006" key="4">
    <source>
        <dbReference type="Google" id="ProtNLM"/>
    </source>
</evidence>
<name>A0ABT1A5G1_9PSEU</name>
<accession>A0ABT1A5G1</accession>
<reference evidence="2" key="1">
    <citation type="submission" date="2021-04" db="EMBL/GenBank/DDBJ databases">
        <title>Pseudonocardia sp. nov., isolated from sandy soil of mangrove forest.</title>
        <authorList>
            <person name="Zan Z."/>
            <person name="Huang R."/>
            <person name="Liu W."/>
        </authorList>
    </citation>
    <scope>NUCLEOTIDE SEQUENCE</scope>
    <source>
        <strain evidence="2">S2-4</strain>
    </source>
</reference>
<organism evidence="2 3">
    <name type="scientific">Pseudonocardia humida</name>
    <dbReference type="NCBI Taxonomy" id="2800819"/>
    <lineage>
        <taxon>Bacteria</taxon>
        <taxon>Bacillati</taxon>
        <taxon>Actinomycetota</taxon>
        <taxon>Actinomycetes</taxon>
        <taxon>Pseudonocardiales</taxon>
        <taxon>Pseudonocardiaceae</taxon>
        <taxon>Pseudonocardia</taxon>
    </lineage>
</organism>
<feature type="region of interest" description="Disordered" evidence="1">
    <location>
        <begin position="1"/>
        <end position="42"/>
    </location>
</feature>
<feature type="compositionally biased region" description="Basic and acidic residues" evidence="1">
    <location>
        <begin position="10"/>
        <end position="20"/>
    </location>
</feature>
<proteinExistence type="predicted"/>
<evidence type="ECO:0000313" key="2">
    <source>
        <dbReference type="EMBL" id="MCO1658176.1"/>
    </source>
</evidence>
<gene>
    <name evidence="2" type="ORF">KDL28_24240</name>
</gene>
<sequence length="102" mass="11306">MPRSNRPRRGRPDPRDRGVPDRPLGGVAPTRRESGPDGDWLVRPVPGSGAVKAYRCPGCDQTIAPGTAHLVSWPDDGPVTERRHWHTACWAARGRRRPGGRW</sequence>
<comment type="caution">
    <text evidence="2">The sequence shown here is derived from an EMBL/GenBank/DDBJ whole genome shotgun (WGS) entry which is preliminary data.</text>
</comment>
<dbReference type="RefSeq" id="WP_372497058.1">
    <property type="nucleotide sequence ID" value="NZ_JAGSOV010000051.1"/>
</dbReference>